<dbReference type="AlphaFoldDB" id="A0A9P7Z2Q2"/>
<keyword evidence="1" id="KW-0805">Transcription regulation</keyword>
<dbReference type="GO" id="GO:0016514">
    <property type="term" value="C:SWI/SNF complex"/>
    <property type="evidence" value="ECO:0007669"/>
    <property type="project" value="TreeGrafter"/>
</dbReference>
<dbReference type="PANTHER" id="PTHR13964">
    <property type="entry name" value="RBP-RELATED"/>
    <property type="match status" value="1"/>
</dbReference>
<gene>
    <name evidence="6" type="ORF">BJ878DRAFT_506841</name>
</gene>
<feature type="compositionally biased region" description="Low complexity" evidence="4">
    <location>
        <begin position="497"/>
        <end position="508"/>
    </location>
</feature>
<dbReference type="Proteomes" id="UP000887226">
    <property type="component" value="Unassembled WGS sequence"/>
</dbReference>
<keyword evidence="7" id="KW-1185">Reference proteome</keyword>
<feature type="compositionally biased region" description="Polar residues" evidence="4">
    <location>
        <begin position="163"/>
        <end position="220"/>
    </location>
</feature>
<dbReference type="OrthoDB" id="1938591at2759"/>
<evidence type="ECO:0000256" key="4">
    <source>
        <dbReference type="SAM" id="MobiDB-lite"/>
    </source>
</evidence>
<comment type="caution">
    <text evidence="6">The sequence shown here is derived from an EMBL/GenBank/DDBJ whole genome shotgun (WGS) entry which is preliminary data.</text>
</comment>
<name>A0A9P7Z2Q2_9HELO</name>
<protein>
    <recommendedName>
        <fullName evidence="5">ARID domain-containing protein</fullName>
    </recommendedName>
</protein>
<dbReference type="Gene3D" id="1.10.150.60">
    <property type="entry name" value="ARID DNA-binding domain"/>
    <property type="match status" value="1"/>
</dbReference>
<feature type="compositionally biased region" description="Polar residues" evidence="4">
    <location>
        <begin position="1"/>
        <end position="52"/>
    </location>
</feature>
<feature type="region of interest" description="Disordered" evidence="4">
    <location>
        <begin position="1"/>
        <end position="249"/>
    </location>
</feature>
<sequence length="1047" mass="115272">MNSWMNEPAAVQQNHNGAGTGFNHDSNMLLANNPNASFDPSQFQNSQLQRMQNGGMRNGSPAFQTNSMIPSKRPREANLGTSPRHAPTMLPNSRSQTPSQTPYPGYQPNSTPSQHPPQQTPYTHLRNGSTNNSPSPIMGNPLARPGGVPQRVSTASPHPFSPAVQQQFAPQHSPSQSDHGSRVDTPQNSAFSHNPGFQQGFNANFPPNSGRSSAPPQSSIMPQAQPMQQNPMYAQQQHQQQQAQQQARAANDKMMYQMKLQQQLQQQQQSMMGQRQGIPQNTNPLAKVQAQGPNGQFAGMQALPGSRGPNTDQFMKSLRAFMQSKQLPLEETPVIEGQPIPIMTLYLTLAKFGGGRKVSQNPNGWAMVAQSLHFQAPQVPGASLALRTVYEKYLMMFEEAWQQNQIRQRQALQQHQQQAAISRGMVAGGQMSPTKQMMPLMMQQSQQSQKSQQSQQSQQLMQQQFMQQQQIMAQQLSQQSAAKPVVSMQQPAINGFSSQSPQIQSQHQTLPRNSLSRSIDQGVPPQSAGSYAMPSPVSGVTPGPQSVAPPPVEASAVYEVPINRELPDDLDPKVRHLDTHGGVQVDSLAKLGTQLALYRPDVPHVQDLGTIDIHALTMSLQSGIKAEVRLALDTLLVISVESRIPLELHQCEDLVDAMVDCAEEQVNALAENAAEVSDVMLITSYEDVSRACRTEHETLQDIPRFGSPEYELDRAVERLICITTIMRNLSFLEKNQPHLADESVIKFLCVVIRYLGTRNMLLRSHKNGLDFMKDVIIILSNLAHIIELPDREQAICLLHFLLAFAPCPSPNAGPEVTFSTYDPAIHRYLPPALDSLAKLLARDEPNRTFYKRIFSNDVSSTPPYDLLTRAFALAVSPIPVEKQEAKRGFVVLLVEARKPILMQGMLIAEILSNLAPGYESGLAMSWLKSDDGFAQNLCRMVMSLLTDTTVSNSQNQRTASRMEDEPLLRITTAGIGVLHTLTEKCRNPDDPASAVPLVGMPSETRLLSALEIGSARSNQDVGNPRAHYLNGVLKQLCAYVGLASLDI</sequence>
<keyword evidence="3" id="KW-0539">Nucleus</keyword>
<feature type="domain" description="ARID" evidence="5">
    <location>
        <begin position="308"/>
        <end position="402"/>
    </location>
</feature>
<dbReference type="CDD" id="cd16871">
    <property type="entry name" value="ARID_Swi1p-like"/>
    <property type="match status" value="1"/>
</dbReference>
<dbReference type="PROSITE" id="PS51011">
    <property type="entry name" value="ARID"/>
    <property type="match status" value="1"/>
</dbReference>
<evidence type="ECO:0000256" key="3">
    <source>
        <dbReference type="ARBA" id="ARBA00023242"/>
    </source>
</evidence>
<accession>A0A9P7Z2Q2</accession>
<evidence type="ECO:0000313" key="7">
    <source>
        <dbReference type="Proteomes" id="UP000887226"/>
    </source>
</evidence>
<dbReference type="EMBL" id="MU253914">
    <property type="protein sequence ID" value="KAG9244329.1"/>
    <property type="molecule type" value="Genomic_DNA"/>
</dbReference>
<proteinExistence type="predicted"/>
<dbReference type="GO" id="GO:0000976">
    <property type="term" value="F:transcription cis-regulatory region binding"/>
    <property type="evidence" value="ECO:0007669"/>
    <property type="project" value="TreeGrafter"/>
</dbReference>
<reference evidence="6" key="1">
    <citation type="journal article" date="2021" name="IMA Fungus">
        <title>Genomic characterization of three marine fungi, including Emericellopsis atlantica sp. nov. with signatures of a generalist lifestyle and marine biomass degradation.</title>
        <authorList>
            <person name="Hagestad O.C."/>
            <person name="Hou L."/>
            <person name="Andersen J.H."/>
            <person name="Hansen E.H."/>
            <person name="Altermark B."/>
            <person name="Li C."/>
            <person name="Kuhnert E."/>
            <person name="Cox R.J."/>
            <person name="Crous P.W."/>
            <person name="Spatafora J.W."/>
            <person name="Lail K."/>
            <person name="Amirebrahimi M."/>
            <person name="Lipzen A."/>
            <person name="Pangilinan J."/>
            <person name="Andreopoulos W."/>
            <person name="Hayes R.D."/>
            <person name="Ng V."/>
            <person name="Grigoriev I.V."/>
            <person name="Jackson S.A."/>
            <person name="Sutton T.D.S."/>
            <person name="Dobson A.D.W."/>
            <person name="Rama T."/>
        </authorList>
    </citation>
    <scope>NUCLEOTIDE SEQUENCE</scope>
    <source>
        <strain evidence="6">TRa3180A</strain>
    </source>
</reference>
<keyword evidence="2" id="KW-0804">Transcription</keyword>
<feature type="compositionally biased region" description="Polar residues" evidence="4">
    <location>
        <begin position="90"/>
        <end position="102"/>
    </location>
</feature>
<feature type="region of interest" description="Disordered" evidence="4">
    <location>
        <begin position="495"/>
        <end position="551"/>
    </location>
</feature>
<dbReference type="Pfam" id="PF01388">
    <property type="entry name" value="ARID"/>
    <property type="match status" value="1"/>
</dbReference>
<dbReference type="InterPro" id="IPR001606">
    <property type="entry name" value="ARID_dom"/>
</dbReference>
<dbReference type="InterPro" id="IPR036431">
    <property type="entry name" value="ARID_dom_sf"/>
</dbReference>
<evidence type="ECO:0000259" key="5">
    <source>
        <dbReference type="PROSITE" id="PS51011"/>
    </source>
</evidence>
<evidence type="ECO:0000256" key="1">
    <source>
        <dbReference type="ARBA" id="ARBA00023015"/>
    </source>
</evidence>
<dbReference type="SMART" id="SM00501">
    <property type="entry name" value="BRIGHT"/>
    <property type="match status" value="1"/>
</dbReference>
<dbReference type="GO" id="GO:0006357">
    <property type="term" value="P:regulation of transcription by RNA polymerase II"/>
    <property type="evidence" value="ECO:0007669"/>
    <property type="project" value="TreeGrafter"/>
</dbReference>
<evidence type="ECO:0000313" key="6">
    <source>
        <dbReference type="EMBL" id="KAG9244329.1"/>
    </source>
</evidence>
<evidence type="ECO:0000256" key="2">
    <source>
        <dbReference type="ARBA" id="ARBA00023163"/>
    </source>
</evidence>
<dbReference type="PANTHER" id="PTHR13964:SF27">
    <property type="entry name" value="HAT-TRICK, ISOFORM D"/>
    <property type="match status" value="1"/>
</dbReference>
<feature type="region of interest" description="Disordered" evidence="4">
    <location>
        <begin position="441"/>
        <end position="460"/>
    </location>
</feature>
<feature type="compositionally biased region" description="Polar residues" evidence="4">
    <location>
        <begin position="509"/>
        <end position="519"/>
    </location>
</feature>
<organism evidence="6 7">
    <name type="scientific">Calycina marina</name>
    <dbReference type="NCBI Taxonomy" id="1763456"/>
    <lineage>
        <taxon>Eukaryota</taxon>
        <taxon>Fungi</taxon>
        <taxon>Dikarya</taxon>
        <taxon>Ascomycota</taxon>
        <taxon>Pezizomycotina</taxon>
        <taxon>Leotiomycetes</taxon>
        <taxon>Helotiales</taxon>
        <taxon>Pezizellaceae</taxon>
        <taxon>Calycina</taxon>
    </lineage>
</organism>
<dbReference type="SUPFAM" id="SSF46774">
    <property type="entry name" value="ARID-like"/>
    <property type="match status" value="1"/>
</dbReference>
<feature type="compositionally biased region" description="Low complexity" evidence="4">
    <location>
        <begin position="221"/>
        <end position="249"/>
    </location>
</feature>
<feature type="compositionally biased region" description="Polar residues" evidence="4">
    <location>
        <begin position="126"/>
        <end position="135"/>
    </location>
</feature>
<dbReference type="SMART" id="SM01014">
    <property type="entry name" value="ARID"/>
    <property type="match status" value="1"/>
</dbReference>
<dbReference type="InterPro" id="IPR051232">
    <property type="entry name" value="ARID/SWI1_ChromRemod"/>
</dbReference>